<feature type="compositionally biased region" description="Polar residues" evidence="6">
    <location>
        <begin position="327"/>
        <end position="338"/>
    </location>
</feature>
<dbReference type="InterPro" id="IPR013057">
    <property type="entry name" value="AA_transpt_TM"/>
</dbReference>
<keyword evidence="10" id="KW-1185">Reference proteome</keyword>
<evidence type="ECO:0000259" key="8">
    <source>
        <dbReference type="Pfam" id="PF01490"/>
    </source>
</evidence>
<keyword evidence="3 7" id="KW-0812">Transmembrane</keyword>
<evidence type="ECO:0000256" key="7">
    <source>
        <dbReference type="SAM" id="Phobius"/>
    </source>
</evidence>
<dbReference type="GO" id="GO:0005774">
    <property type="term" value="C:vacuolar membrane"/>
    <property type="evidence" value="ECO:0007669"/>
    <property type="project" value="TreeGrafter"/>
</dbReference>
<protein>
    <recommendedName>
        <fullName evidence="8">Amino acid transporter transmembrane domain-containing protein</fullName>
    </recommendedName>
</protein>
<name>A0A8K0JSA5_9TREE</name>
<reference evidence="9" key="1">
    <citation type="submission" date="2020-04" db="EMBL/GenBank/DDBJ databases">
        <title>Analysis of mating type loci in Filobasidium floriforme.</title>
        <authorList>
            <person name="Nowrousian M."/>
        </authorList>
    </citation>
    <scope>NUCLEOTIDE SEQUENCE</scope>
    <source>
        <strain evidence="9">CBS 6242</strain>
    </source>
</reference>
<feature type="compositionally biased region" description="Basic and acidic residues" evidence="6">
    <location>
        <begin position="251"/>
        <end position="270"/>
    </location>
</feature>
<feature type="transmembrane region" description="Helical" evidence="7">
    <location>
        <begin position="778"/>
        <end position="803"/>
    </location>
</feature>
<dbReference type="PANTHER" id="PTHR22950:SF666">
    <property type="entry name" value="VACUOLAR AMINO ACID TRANSPORTER 4"/>
    <property type="match status" value="1"/>
</dbReference>
<dbReference type="Proteomes" id="UP000812966">
    <property type="component" value="Unassembled WGS sequence"/>
</dbReference>
<feature type="transmembrane region" description="Helical" evidence="7">
    <location>
        <begin position="880"/>
        <end position="898"/>
    </location>
</feature>
<comment type="similarity">
    <text evidence="2">Belongs to the amino acid/polyamine transporter 2 family.</text>
</comment>
<feature type="compositionally biased region" description="Basic and acidic residues" evidence="6">
    <location>
        <begin position="482"/>
        <end position="494"/>
    </location>
</feature>
<feature type="transmembrane region" description="Helical" evidence="7">
    <location>
        <begin position="548"/>
        <end position="572"/>
    </location>
</feature>
<dbReference type="AlphaFoldDB" id="A0A8K0JSA5"/>
<feature type="transmembrane region" description="Helical" evidence="7">
    <location>
        <begin position="659"/>
        <end position="678"/>
    </location>
</feature>
<feature type="compositionally biased region" description="Basic and acidic residues" evidence="6">
    <location>
        <begin position="179"/>
        <end position="189"/>
    </location>
</feature>
<feature type="transmembrane region" description="Helical" evidence="7">
    <location>
        <begin position="636"/>
        <end position="654"/>
    </location>
</feature>
<evidence type="ECO:0000313" key="9">
    <source>
        <dbReference type="EMBL" id="KAG7575452.1"/>
    </source>
</evidence>
<sequence length="922" mass="99537">MSSSSNTTPTASQPIVPNNSNMAPQAGATSANASPSTRPIGIGIASPPVPNIPLRNQDSPFGTSFRPRSLVGSMQERGELGVSYNRRKGLEGGESPAQGQKDRAVSSSTGKDLGLGEKRDPAGAGEAGGKVSALSARLGDEQDKQEEQRGRSGRSRSIRSREDNGKDKSPAGSNEAEDDTGKQDKKRADLPLPPFPRQISSNSTKNQNQTASNPNNPGESGISSHVVTPTQIEEIPEEEKIRILRRHLVSAEERQAGEARRGSVVDHETPRGSIMQSQAQGGAEGAGSKSRKSSNRSGSLLPEFRNASGLNVPNDTVVLNEDEAGTSKIQQSGTMTGRSSRKGSMRLQEEESQDVFPMPYDALGGDVTHGIYKYQQTHGGIPSNRRSLSLSAVQRDSSLKRDLDPSLQRLHEPGGMRRHYVIHRAVERGEDQPVVLRSFVDFLFLYGHFAGEDLDEDEDDMDLDEEAHPEEVSAGLRQRQLTRQETEAMGERAPLLRDQTRGRSVARMKRGKSVGKTGDATVWQAVLMLLKGFVGTGVLFLGKAFFNGGILFSTIVMLGIAAISLWSFLLLVKTRLVIPGSFGDMGGTLYGNWFRQVILTSIALSQIGFVCAYTIFVAENLQAFVLGVTKCKQHIPIKYLIAAQLLVVLPLSLFRNLAALSSTALIADAFILVGLIYIGSNEVATIAKHGVADVQLFNAKDFSLMVGTAVFAFEGIGLLIPITEAMKEPHKFPKVLTGVMIGVAALFAGFGVMGYAAYGSNIQTVVIVNLPQEDKFVQVVQFLYTIAIVLSLPLQLFPAVRIWENGLFVRSGKHDPKVKWEKNIFRAGIVLLCSLISWAGASNLDGFVSFIGSFACVPLCFIYPPMLHLKGRARTRTQKALDIALLAFGVITTIYTSVQTIRVLARPAGEAPPPVGACPPPK</sequence>
<feature type="transmembrane region" description="Helical" evidence="7">
    <location>
        <begin position="824"/>
        <end position="841"/>
    </location>
</feature>
<evidence type="ECO:0000256" key="3">
    <source>
        <dbReference type="ARBA" id="ARBA00022692"/>
    </source>
</evidence>
<dbReference type="Pfam" id="PF01490">
    <property type="entry name" value="Aa_trans"/>
    <property type="match status" value="1"/>
</dbReference>
<comment type="caution">
    <text evidence="9">The sequence shown here is derived from an EMBL/GenBank/DDBJ whole genome shotgun (WGS) entry which is preliminary data.</text>
</comment>
<gene>
    <name evidence="9" type="ORF">FFLO_00271</name>
</gene>
<proteinExistence type="inferred from homology"/>
<feature type="domain" description="Amino acid transporter transmembrane" evidence="8">
    <location>
        <begin position="520"/>
        <end position="901"/>
    </location>
</feature>
<evidence type="ECO:0000256" key="1">
    <source>
        <dbReference type="ARBA" id="ARBA00004141"/>
    </source>
</evidence>
<evidence type="ECO:0000256" key="4">
    <source>
        <dbReference type="ARBA" id="ARBA00022989"/>
    </source>
</evidence>
<organism evidence="9 10">
    <name type="scientific">Filobasidium floriforme</name>
    <dbReference type="NCBI Taxonomy" id="5210"/>
    <lineage>
        <taxon>Eukaryota</taxon>
        <taxon>Fungi</taxon>
        <taxon>Dikarya</taxon>
        <taxon>Basidiomycota</taxon>
        <taxon>Agaricomycotina</taxon>
        <taxon>Tremellomycetes</taxon>
        <taxon>Filobasidiales</taxon>
        <taxon>Filobasidiaceae</taxon>
        <taxon>Filobasidium</taxon>
    </lineage>
</organism>
<feature type="compositionally biased region" description="Acidic residues" evidence="6">
    <location>
        <begin position="456"/>
        <end position="468"/>
    </location>
</feature>
<dbReference type="PANTHER" id="PTHR22950">
    <property type="entry name" value="AMINO ACID TRANSPORTER"/>
    <property type="match status" value="1"/>
</dbReference>
<evidence type="ECO:0000256" key="6">
    <source>
        <dbReference type="SAM" id="MobiDB-lite"/>
    </source>
</evidence>
<dbReference type="GO" id="GO:0015179">
    <property type="term" value="F:L-amino acid transmembrane transporter activity"/>
    <property type="evidence" value="ECO:0007669"/>
    <property type="project" value="TreeGrafter"/>
</dbReference>
<feature type="transmembrane region" description="Helical" evidence="7">
    <location>
        <begin position="702"/>
        <end position="723"/>
    </location>
</feature>
<evidence type="ECO:0000256" key="2">
    <source>
        <dbReference type="ARBA" id="ARBA00008066"/>
    </source>
</evidence>
<feature type="region of interest" description="Disordered" evidence="6">
    <location>
        <begin position="456"/>
        <end position="494"/>
    </location>
</feature>
<feature type="region of interest" description="Disordered" evidence="6">
    <location>
        <begin position="251"/>
        <end position="352"/>
    </location>
</feature>
<comment type="subcellular location">
    <subcellularLocation>
        <location evidence="1">Membrane</location>
        <topology evidence="1">Multi-pass membrane protein</topology>
    </subcellularLocation>
</comment>
<feature type="region of interest" description="Disordered" evidence="6">
    <location>
        <begin position="1"/>
        <end position="238"/>
    </location>
</feature>
<feature type="transmembrane region" description="Helical" evidence="7">
    <location>
        <begin position="593"/>
        <end position="616"/>
    </location>
</feature>
<accession>A0A8K0JSA5</accession>
<feature type="compositionally biased region" description="Basic and acidic residues" evidence="6">
    <location>
        <begin position="138"/>
        <end position="150"/>
    </location>
</feature>
<feature type="compositionally biased region" description="Basic and acidic residues" evidence="6">
    <location>
        <begin position="159"/>
        <end position="169"/>
    </location>
</feature>
<dbReference type="EMBL" id="JABELV010000003">
    <property type="protein sequence ID" value="KAG7575452.1"/>
    <property type="molecule type" value="Genomic_DNA"/>
</dbReference>
<keyword evidence="4 7" id="KW-1133">Transmembrane helix</keyword>
<feature type="compositionally biased region" description="Polar residues" evidence="6">
    <location>
        <begin position="198"/>
        <end position="231"/>
    </location>
</feature>
<keyword evidence="5 7" id="KW-0472">Membrane</keyword>
<feature type="transmembrane region" description="Helical" evidence="7">
    <location>
        <begin position="735"/>
        <end position="758"/>
    </location>
</feature>
<feature type="transmembrane region" description="Helical" evidence="7">
    <location>
        <begin position="847"/>
        <end position="868"/>
    </location>
</feature>
<feature type="compositionally biased region" description="Polar residues" evidence="6">
    <location>
        <begin position="1"/>
        <end position="37"/>
    </location>
</feature>
<evidence type="ECO:0000256" key="5">
    <source>
        <dbReference type="ARBA" id="ARBA00023136"/>
    </source>
</evidence>
<evidence type="ECO:0000313" key="10">
    <source>
        <dbReference type="Proteomes" id="UP000812966"/>
    </source>
</evidence>
<dbReference type="OrthoDB" id="1684102at2759"/>